<dbReference type="STRING" id="435908.IDSA_09025"/>
<comment type="caution">
    <text evidence="1">The sequence shown here is derived from an EMBL/GenBank/DDBJ whole genome shotgun (WGS) entry which is preliminary data.</text>
</comment>
<accession>A0A094L7A8</accession>
<keyword evidence="2" id="KW-1185">Reference proteome</keyword>
<organism evidence="1 2">
    <name type="scientific">Pseudidiomarina salinarum</name>
    <dbReference type="NCBI Taxonomy" id="435908"/>
    <lineage>
        <taxon>Bacteria</taxon>
        <taxon>Pseudomonadati</taxon>
        <taxon>Pseudomonadota</taxon>
        <taxon>Gammaproteobacteria</taxon>
        <taxon>Alteromonadales</taxon>
        <taxon>Idiomarinaceae</taxon>
        <taxon>Pseudidiomarina</taxon>
    </lineage>
</organism>
<dbReference type="Proteomes" id="UP000054363">
    <property type="component" value="Unassembled WGS sequence"/>
</dbReference>
<dbReference type="SUPFAM" id="SSF53850">
    <property type="entry name" value="Periplasmic binding protein-like II"/>
    <property type="match status" value="2"/>
</dbReference>
<evidence type="ECO:0000313" key="1">
    <source>
        <dbReference type="EMBL" id="KFZ30658.1"/>
    </source>
</evidence>
<proteinExistence type="predicted"/>
<protein>
    <recommendedName>
        <fullName evidence="3">Solute-binding protein family 3/N-terminal domain-containing protein</fullName>
    </recommendedName>
</protein>
<reference evidence="1 2" key="1">
    <citation type="submission" date="2014-06" db="EMBL/GenBank/DDBJ databases">
        <title>The draft genome sequence of Idiomarina salinarum ISL-52.</title>
        <authorList>
            <person name="Du J."/>
            <person name="Shao Z."/>
        </authorList>
    </citation>
    <scope>NUCLEOTIDE SEQUENCE [LARGE SCALE GENOMIC DNA]</scope>
    <source>
        <strain evidence="1 2">ISL-52</strain>
    </source>
</reference>
<name>A0A094L7A8_9GAMM</name>
<evidence type="ECO:0000313" key="2">
    <source>
        <dbReference type="Proteomes" id="UP000054363"/>
    </source>
</evidence>
<dbReference type="AlphaFoldDB" id="A0A094L7A8"/>
<dbReference type="EMBL" id="JPER01000004">
    <property type="protein sequence ID" value="KFZ30658.1"/>
    <property type="molecule type" value="Genomic_DNA"/>
</dbReference>
<evidence type="ECO:0008006" key="3">
    <source>
        <dbReference type="Google" id="ProtNLM"/>
    </source>
</evidence>
<sequence length="473" mass="54032">MLTLAATQSARAQPPLVAPEELVFRAPEPSPLTNYVLAVLEEAYAELGIPLKYVEMPRSRSLVEANNGRIAGELGRLHGLEEKYTNLRRVEFPLFAFQLVLIADRRECGVCSLDDIENLAYIRGMQGIENLLKKHDYQRPTVQAVDLEQLYLLFENKRVKAIILNNFEAQQLGLTENRHLIEVPFNSDIAYHYLHKNYADLIPQLEAILNRMHEEGRTVELMREHDASSLPGPHFKAPPEFGEVSATAGYWRRYTNLNGSGAYWEIIKRIFGPVSDELELNANTYQRAILGLSEQRFDILVGSYAGHQPSNAIVSEVHFDYDRPLYAFTLDDEAMERLKAGILKRPVCHVAGYGYHEFLPKGLSYYHANNSLDCFAMLDKGTRIGAVVNYRENMPDWMDYPYKQLPLHGSLPIHMAFQDTPRGRDMKAWFDLRMRKMVASGEIAEIYNAVELERSKFLFSLPPEVRAEVQPDP</sequence>
<dbReference type="eggNOG" id="COG0834">
    <property type="taxonomic scope" value="Bacteria"/>
</dbReference>
<gene>
    <name evidence="1" type="ORF">IDSA_09025</name>
</gene>